<dbReference type="OrthoDB" id="6272730at2"/>
<evidence type="ECO:0000313" key="2">
    <source>
        <dbReference type="EMBL" id="SDH18802.1"/>
    </source>
</evidence>
<dbReference type="RefSeq" id="WP_093171034.1">
    <property type="nucleotide sequence ID" value="NZ_FNCN01000012.1"/>
</dbReference>
<sequence length="480" mass="51705">MFEKPTPSELVYRGVLGDLTRALEPTTEADPMGVLATLMTYTSHAMGPNPHVQQGLINHPLIIWSLLIGPTSTGKKGTARHAAATVMEMAAPEMAGEDAGFLLDGIPESGAALVSGLLEMNAPVPIWHREDGFPVLVAEEEWAKALLRGRVDKNFSVNLRKLWERKSISSITKKDGRLILKNPHVCITGHATPREFRDSLGAADLAGGTINRFLVFSVFRSKALPFGGDLDMGRIKPLVSQLRKYVEAAQKTHAVKMDAGARKLWETLYTDLEALAASGEDMEQFTGRTIPHVLRTAGLYALTTPGPPIITANDLNASVALVRYSIESVRHVMQSDIGPDGKSSLAVKIFNVVSSGPIKASELREVIGRHRSKERIDAAVREWRGDIAVWPDPTPTGGRRGHVYGLAKNIPAGIEPIIGSLPEEPEPPVAPPTPAPARSVPAKQIPLKPLPVKPVAAKPVTAKSPTNPLNGRGKVVGFRI</sequence>
<name>A0A1G8ACX5_9ACTN</name>
<evidence type="ECO:0000313" key="3">
    <source>
        <dbReference type="Proteomes" id="UP000198923"/>
    </source>
</evidence>
<dbReference type="AlphaFoldDB" id="A0A1G8ACX5"/>
<protein>
    <recommendedName>
        <fullName evidence="4">DUF3987 domain-containing protein</fullName>
    </recommendedName>
</protein>
<dbReference type="Proteomes" id="UP000198923">
    <property type="component" value="Unassembled WGS sequence"/>
</dbReference>
<keyword evidence="3" id="KW-1185">Reference proteome</keyword>
<accession>A0A1G8ACX5</accession>
<feature type="region of interest" description="Disordered" evidence="1">
    <location>
        <begin position="421"/>
        <end position="441"/>
    </location>
</feature>
<evidence type="ECO:0000256" key="1">
    <source>
        <dbReference type="SAM" id="MobiDB-lite"/>
    </source>
</evidence>
<dbReference type="EMBL" id="FNCN01000012">
    <property type="protein sequence ID" value="SDH18802.1"/>
    <property type="molecule type" value="Genomic_DNA"/>
</dbReference>
<organism evidence="2 3">
    <name type="scientific">Sinosporangium album</name>
    <dbReference type="NCBI Taxonomy" id="504805"/>
    <lineage>
        <taxon>Bacteria</taxon>
        <taxon>Bacillati</taxon>
        <taxon>Actinomycetota</taxon>
        <taxon>Actinomycetes</taxon>
        <taxon>Streptosporangiales</taxon>
        <taxon>Streptosporangiaceae</taxon>
        <taxon>Sinosporangium</taxon>
    </lineage>
</organism>
<dbReference type="Pfam" id="PF13148">
    <property type="entry name" value="DUF3987"/>
    <property type="match status" value="1"/>
</dbReference>
<evidence type="ECO:0008006" key="4">
    <source>
        <dbReference type="Google" id="ProtNLM"/>
    </source>
</evidence>
<proteinExistence type="predicted"/>
<dbReference type="InterPro" id="IPR025048">
    <property type="entry name" value="DUF3987"/>
</dbReference>
<reference evidence="2 3" key="1">
    <citation type="submission" date="2016-10" db="EMBL/GenBank/DDBJ databases">
        <authorList>
            <person name="de Groot N.N."/>
        </authorList>
    </citation>
    <scope>NUCLEOTIDE SEQUENCE [LARGE SCALE GENOMIC DNA]</scope>
    <source>
        <strain evidence="2 3">CPCC 201354</strain>
    </source>
</reference>
<gene>
    <name evidence="2" type="ORF">SAMN05421505_112106</name>
</gene>
<dbReference type="STRING" id="504805.SAMN05421505_112106"/>